<evidence type="ECO:0000256" key="1">
    <source>
        <dbReference type="SAM" id="MobiDB-lite"/>
    </source>
</evidence>
<accession>A0A8X6N6N7</accession>
<dbReference type="AlphaFoldDB" id="A0A8X6N6N7"/>
<evidence type="ECO:0000313" key="3">
    <source>
        <dbReference type="Proteomes" id="UP000887013"/>
    </source>
</evidence>
<sequence length="239" mass="26960">MAEALRDNHCGPETSYLVCRKARSKAAEVRKSRSPPRMTSIAGPKILINLPSTQNRKLLKFGRPKHSENHDHRSPEKSYEVYRNARSKAADEVYPNLESKAAEVWKSRSPSRTTSIAGPKSFTNLPPTRNRKPPKFGRAKPSENHDNRSPEKSYEVYRNARSKAADVSDSRGPPRTTIIGAPNVLGSQPQSEIGSRRSLRWPQPSKNHDHLRPEKFYEGCLPKNPSLQRCPALLTKFCN</sequence>
<proteinExistence type="predicted"/>
<feature type="compositionally biased region" description="Basic and acidic residues" evidence="1">
    <location>
        <begin position="140"/>
        <end position="155"/>
    </location>
</feature>
<evidence type="ECO:0000313" key="2">
    <source>
        <dbReference type="EMBL" id="GFS96206.1"/>
    </source>
</evidence>
<comment type="caution">
    <text evidence="2">The sequence shown here is derived from an EMBL/GenBank/DDBJ whole genome shotgun (WGS) entry which is preliminary data.</text>
</comment>
<gene>
    <name evidence="2" type="ORF">NPIL_59921</name>
</gene>
<name>A0A8X6N6N7_NEPPI</name>
<feature type="compositionally biased region" description="Polar residues" evidence="1">
    <location>
        <begin position="108"/>
        <end position="127"/>
    </location>
</feature>
<reference evidence="2" key="1">
    <citation type="submission" date="2020-08" db="EMBL/GenBank/DDBJ databases">
        <title>Multicomponent nature underlies the extraordinary mechanical properties of spider dragline silk.</title>
        <authorList>
            <person name="Kono N."/>
            <person name="Nakamura H."/>
            <person name="Mori M."/>
            <person name="Yoshida Y."/>
            <person name="Ohtoshi R."/>
            <person name="Malay A.D."/>
            <person name="Moran D.A.P."/>
            <person name="Tomita M."/>
            <person name="Numata K."/>
            <person name="Arakawa K."/>
        </authorList>
    </citation>
    <scope>NUCLEOTIDE SEQUENCE</scope>
</reference>
<organism evidence="2 3">
    <name type="scientific">Nephila pilipes</name>
    <name type="common">Giant wood spider</name>
    <name type="synonym">Nephila maculata</name>
    <dbReference type="NCBI Taxonomy" id="299642"/>
    <lineage>
        <taxon>Eukaryota</taxon>
        <taxon>Metazoa</taxon>
        <taxon>Ecdysozoa</taxon>
        <taxon>Arthropoda</taxon>
        <taxon>Chelicerata</taxon>
        <taxon>Arachnida</taxon>
        <taxon>Araneae</taxon>
        <taxon>Araneomorphae</taxon>
        <taxon>Entelegynae</taxon>
        <taxon>Araneoidea</taxon>
        <taxon>Nephilidae</taxon>
        <taxon>Nephila</taxon>
    </lineage>
</organism>
<feature type="region of interest" description="Disordered" evidence="1">
    <location>
        <begin position="26"/>
        <end position="45"/>
    </location>
</feature>
<keyword evidence="3" id="KW-1185">Reference proteome</keyword>
<dbReference type="Proteomes" id="UP000887013">
    <property type="component" value="Unassembled WGS sequence"/>
</dbReference>
<dbReference type="EMBL" id="BMAW01100674">
    <property type="protein sequence ID" value="GFS96206.1"/>
    <property type="molecule type" value="Genomic_DNA"/>
</dbReference>
<protein>
    <submittedName>
        <fullName evidence="2">Uncharacterized protein</fullName>
    </submittedName>
</protein>
<feature type="compositionally biased region" description="Basic residues" evidence="1">
    <location>
        <begin position="129"/>
        <end position="138"/>
    </location>
</feature>
<feature type="region of interest" description="Disordered" evidence="1">
    <location>
        <begin position="101"/>
        <end position="210"/>
    </location>
</feature>